<dbReference type="Gene3D" id="1.10.20.60">
    <property type="entry name" value="Glu-tRNAGln amidotransferase C subunit, N-terminal domain"/>
    <property type="match status" value="1"/>
</dbReference>
<dbReference type="EMBL" id="FOUI01000006">
    <property type="protein sequence ID" value="SFM49183.1"/>
    <property type="molecule type" value="Genomic_DNA"/>
</dbReference>
<organism evidence="2 3">
    <name type="scientific">Halopseudomonas yangmingensis</name>
    <dbReference type="NCBI Taxonomy" id="1720063"/>
    <lineage>
        <taxon>Bacteria</taxon>
        <taxon>Pseudomonadati</taxon>
        <taxon>Pseudomonadota</taxon>
        <taxon>Gammaproteobacteria</taxon>
        <taxon>Pseudomonadales</taxon>
        <taxon>Pseudomonadaceae</taxon>
        <taxon>Halopseudomonas</taxon>
    </lineage>
</organism>
<dbReference type="GO" id="GO:0006450">
    <property type="term" value="P:regulation of translational fidelity"/>
    <property type="evidence" value="ECO:0007669"/>
    <property type="project" value="InterPro"/>
</dbReference>
<dbReference type="GO" id="GO:0050567">
    <property type="term" value="F:glutaminyl-tRNA synthase (glutamine-hydrolyzing) activity"/>
    <property type="evidence" value="ECO:0007669"/>
    <property type="project" value="UniProtKB-UniRule"/>
</dbReference>
<dbReference type="GO" id="GO:0005524">
    <property type="term" value="F:ATP binding"/>
    <property type="evidence" value="ECO:0007669"/>
    <property type="project" value="UniProtKB-KW"/>
</dbReference>
<reference evidence="3" key="1">
    <citation type="submission" date="2016-10" db="EMBL/GenBank/DDBJ databases">
        <authorList>
            <person name="Varghese N."/>
            <person name="Submissions S."/>
        </authorList>
    </citation>
    <scope>NUCLEOTIDE SEQUENCE [LARGE SCALE GENOMIC DNA]</scope>
    <source>
        <strain evidence="3">DSM 24213</strain>
    </source>
</reference>
<sequence>MALDRTDVEKIAHLARIAINEDDIAATTAKLSGILDLIDRMQAVDTSNVEPLAHPLETTQRLRADEVTEQNQRDAYQQIAPATEAGLYLVPKVIE</sequence>
<keyword evidence="1" id="KW-0436">Ligase</keyword>
<accession>A0A1I4RBC3</accession>
<dbReference type="GO" id="GO:0070681">
    <property type="term" value="P:glutaminyl-tRNAGln biosynthesis via transamidation"/>
    <property type="evidence" value="ECO:0007669"/>
    <property type="project" value="TreeGrafter"/>
</dbReference>
<dbReference type="PANTHER" id="PTHR15004">
    <property type="entry name" value="GLUTAMYL-TRNA(GLN) AMIDOTRANSFERASE SUBUNIT C, MITOCHONDRIAL"/>
    <property type="match status" value="1"/>
</dbReference>
<dbReference type="STRING" id="1720063.SAMN05216217_10693"/>
<dbReference type="OrthoDB" id="9794326at2"/>
<dbReference type="Pfam" id="PF02686">
    <property type="entry name" value="GatC"/>
    <property type="match status" value="1"/>
</dbReference>
<keyword evidence="1" id="KW-0547">Nucleotide-binding</keyword>
<comment type="catalytic activity">
    <reaction evidence="1">
        <text>L-aspartyl-tRNA(Asn) + L-glutamine + ATP + H2O = L-asparaginyl-tRNA(Asn) + L-glutamate + ADP + phosphate + 2 H(+)</text>
        <dbReference type="Rhea" id="RHEA:14513"/>
        <dbReference type="Rhea" id="RHEA-COMP:9674"/>
        <dbReference type="Rhea" id="RHEA-COMP:9677"/>
        <dbReference type="ChEBI" id="CHEBI:15377"/>
        <dbReference type="ChEBI" id="CHEBI:15378"/>
        <dbReference type="ChEBI" id="CHEBI:29985"/>
        <dbReference type="ChEBI" id="CHEBI:30616"/>
        <dbReference type="ChEBI" id="CHEBI:43474"/>
        <dbReference type="ChEBI" id="CHEBI:58359"/>
        <dbReference type="ChEBI" id="CHEBI:78515"/>
        <dbReference type="ChEBI" id="CHEBI:78516"/>
        <dbReference type="ChEBI" id="CHEBI:456216"/>
    </reaction>
</comment>
<comment type="function">
    <text evidence="1">Allows the formation of correctly charged Asn-tRNA(Asn) or Gln-tRNA(Gln) through the transamidation of misacylated Asp-tRNA(Asn) or Glu-tRNA(Gln) in organisms which lack either or both of asparaginyl-tRNA or glutaminyl-tRNA synthetases. The reaction takes place in the presence of glutamine and ATP through an activated phospho-Asp-tRNA(Asn) or phospho-Glu-tRNA(Gln).</text>
</comment>
<comment type="similarity">
    <text evidence="1">Belongs to the GatC family.</text>
</comment>
<evidence type="ECO:0000313" key="2">
    <source>
        <dbReference type="EMBL" id="SFM49183.1"/>
    </source>
</evidence>
<keyword evidence="2" id="KW-0808">Transferase</keyword>
<protein>
    <recommendedName>
        <fullName evidence="1">Aspartyl/glutamyl-tRNA(Asn/Gln) amidotransferase subunit C</fullName>
        <shortName evidence="1">Asp/Glu-ADT subunit C</shortName>
        <ecNumber evidence="1">6.3.5.-</ecNumber>
    </recommendedName>
</protein>
<dbReference type="GO" id="GO:0006412">
    <property type="term" value="P:translation"/>
    <property type="evidence" value="ECO:0007669"/>
    <property type="project" value="UniProtKB-UniRule"/>
</dbReference>
<dbReference type="NCBIfam" id="TIGR00135">
    <property type="entry name" value="gatC"/>
    <property type="match status" value="1"/>
</dbReference>
<dbReference type="GO" id="GO:0016740">
    <property type="term" value="F:transferase activity"/>
    <property type="evidence" value="ECO:0007669"/>
    <property type="project" value="UniProtKB-KW"/>
</dbReference>
<dbReference type="InterPro" id="IPR036113">
    <property type="entry name" value="Asp/Glu-ADT_sf_sub_c"/>
</dbReference>
<gene>
    <name evidence="1" type="primary">gatC</name>
    <name evidence="2" type="ORF">SAMN05216217_10693</name>
</gene>
<keyword evidence="1" id="KW-0067">ATP-binding</keyword>
<keyword evidence="1" id="KW-0648">Protein biosynthesis</keyword>
<dbReference type="EC" id="6.3.5.-" evidence="1"/>
<dbReference type="HAMAP" id="MF_00122">
    <property type="entry name" value="GatC"/>
    <property type="match status" value="1"/>
</dbReference>
<proteinExistence type="inferred from homology"/>
<dbReference type="SUPFAM" id="SSF141000">
    <property type="entry name" value="Glu-tRNAGln amidotransferase C subunit"/>
    <property type="match status" value="1"/>
</dbReference>
<dbReference type="RefSeq" id="WP_093474985.1">
    <property type="nucleotide sequence ID" value="NZ_FOUI01000006.1"/>
</dbReference>
<evidence type="ECO:0000256" key="1">
    <source>
        <dbReference type="HAMAP-Rule" id="MF_00122"/>
    </source>
</evidence>
<dbReference type="GO" id="GO:0050566">
    <property type="term" value="F:asparaginyl-tRNA synthase (glutamine-hydrolyzing) activity"/>
    <property type="evidence" value="ECO:0007669"/>
    <property type="project" value="RHEA"/>
</dbReference>
<dbReference type="AlphaFoldDB" id="A0A1I4RBC3"/>
<dbReference type="PANTHER" id="PTHR15004:SF0">
    <property type="entry name" value="GLUTAMYL-TRNA(GLN) AMIDOTRANSFERASE SUBUNIT C, MITOCHONDRIAL"/>
    <property type="match status" value="1"/>
</dbReference>
<comment type="catalytic activity">
    <reaction evidence="1">
        <text>L-glutamyl-tRNA(Gln) + L-glutamine + ATP + H2O = L-glutaminyl-tRNA(Gln) + L-glutamate + ADP + phosphate + H(+)</text>
        <dbReference type="Rhea" id="RHEA:17521"/>
        <dbReference type="Rhea" id="RHEA-COMP:9681"/>
        <dbReference type="Rhea" id="RHEA-COMP:9684"/>
        <dbReference type="ChEBI" id="CHEBI:15377"/>
        <dbReference type="ChEBI" id="CHEBI:15378"/>
        <dbReference type="ChEBI" id="CHEBI:29985"/>
        <dbReference type="ChEBI" id="CHEBI:30616"/>
        <dbReference type="ChEBI" id="CHEBI:43474"/>
        <dbReference type="ChEBI" id="CHEBI:58359"/>
        <dbReference type="ChEBI" id="CHEBI:78520"/>
        <dbReference type="ChEBI" id="CHEBI:78521"/>
        <dbReference type="ChEBI" id="CHEBI:456216"/>
    </reaction>
</comment>
<evidence type="ECO:0000313" key="3">
    <source>
        <dbReference type="Proteomes" id="UP000243629"/>
    </source>
</evidence>
<comment type="subunit">
    <text evidence="1">Heterotrimer of A, B and C subunits.</text>
</comment>
<keyword evidence="3" id="KW-1185">Reference proteome</keyword>
<dbReference type="InterPro" id="IPR003837">
    <property type="entry name" value="GatC"/>
</dbReference>
<dbReference type="Proteomes" id="UP000243629">
    <property type="component" value="Unassembled WGS sequence"/>
</dbReference>
<name>A0A1I4RBC3_9GAMM</name>